<evidence type="ECO:0000256" key="1">
    <source>
        <dbReference type="SAM" id="Phobius"/>
    </source>
</evidence>
<name>A0AAN9Z100_9ORTH</name>
<sequence>MSSVLENAYLRQRLRQMDQLYPEPSTFGRCDCRSYSYFALSIVLFVLGTLITVLVFGDAGGYLFTNLGHVWLVGPVFICSGLVIAVRSVLYLRKKSVIQMLLRQRALLRGLQELAQQSRNQQSGCVIRNPSTVTLPPTYEALMGASASHDSSGPTEAPPPSYDEAMFLIGDEKLQVVLEESKYAASSEDELSKDLHEAVCCHKPPGENNGGD</sequence>
<feature type="transmembrane region" description="Helical" evidence="1">
    <location>
        <begin position="69"/>
        <end position="92"/>
    </location>
</feature>
<protein>
    <submittedName>
        <fullName evidence="2">Uncharacterized protein</fullName>
    </submittedName>
</protein>
<accession>A0AAN9Z100</accession>
<feature type="transmembrane region" description="Helical" evidence="1">
    <location>
        <begin position="37"/>
        <end position="57"/>
    </location>
</feature>
<dbReference type="Proteomes" id="UP001378592">
    <property type="component" value="Unassembled WGS sequence"/>
</dbReference>
<evidence type="ECO:0000313" key="2">
    <source>
        <dbReference type="EMBL" id="KAK7792098.1"/>
    </source>
</evidence>
<dbReference type="AlphaFoldDB" id="A0AAN9Z100"/>
<evidence type="ECO:0000313" key="3">
    <source>
        <dbReference type="Proteomes" id="UP001378592"/>
    </source>
</evidence>
<keyword evidence="1" id="KW-1133">Transmembrane helix</keyword>
<keyword evidence="3" id="KW-1185">Reference proteome</keyword>
<keyword evidence="1" id="KW-0472">Membrane</keyword>
<comment type="caution">
    <text evidence="2">The sequence shown here is derived from an EMBL/GenBank/DDBJ whole genome shotgun (WGS) entry which is preliminary data.</text>
</comment>
<organism evidence="2 3">
    <name type="scientific">Gryllus longicercus</name>
    <dbReference type="NCBI Taxonomy" id="2509291"/>
    <lineage>
        <taxon>Eukaryota</taxon>
        <taxon>Metazoa</taxon>
        <taxon>Ecdysozoa</taxon>
        <taxon>Arthropoda</taxon>
        <taxon>Hexapoda</taxon>
        <taxon>Insecta</taxon>
        <taxon>Pterygota</taxon>
        <taxon>Neoptera</taxon>
        <taxon>Polyneoptera</taxon>
        <taxon>Orthoptera</taxon>
        <taxon>Ensifera</taxon>
        <taxon>Gryllidea</taxon>
        <taxon>Grylloidea</taxon>
        <taxon>Gryllidae</taxon>
        <taxon>Gryllinae</taxon>
        <taxon>Gryllus</taxon>
    </lineage>
</organism>
<reference evidence="2 3" key="1">
    <citation type="submission" date="2024-03" db="EMBL/GenBank/DDBJ databases">
        <title>The genome assembly and annotation of the cricket Gryllus longicercus Weissman &amp; Gray.</title>
        <authorList>
            <person name="Szrajer S."/>
            <person name="Gray D."/>
            <person name="Ylla G."/>
        </authorList>
    </citation>
    <scope>NUCLEOTIDE SEQUENCE [LARGE SCALE GENOMIC DNA]</scope>
    <source>
        <strain evidence="2">DAG 2021-001</strain>
        <tissue evidence="2">Whole body minus gut</tissue>
    </source>
</reference>
<dbReference type="EMBL" id="JAZDUA010000472">
    <property type="protein sequence ID" value="KAK7792098.1"/>
    <property type="molecule type" value="Genomic_DNA"/>
</dbReference>
<gene>
    <name evidence="2" type="ORF">R5R35_010398</name>
</gene>
<keyword evidence="1" id="KW-0812">Transmembrane</keyword>
<proteinExistence type="predicted"/>